<comment type="caution">
    <text evidence="10">The sequence shown here is derived from an EMBL/GenBank/DDBJ whole genome shotgun (WGS) entry which is preliminary data.</text>
</comment>
<evidence type="ECO:0000256" key="2">
    <source>
        <dbReference type="ARBA" id="ARBA00010942"/>
    </source>
</evidence>
<comment type="subcellular location">
    <subcellularLocation>
        <location evidence="1 9">Cell inner membrane</location>
        <topology evidence="1 9">Multi-pass membrane protein</topology>
    </subcellularLocation>
</comment>
<dbReference type="Gene3D" id="1.20.1640.10">
    <property type="entry name" value="Multidrug efflux transporter AcrB transmembrane domain"/>
    <property type="match status" value="2"/>
</dbReference>
<feature type="transmembrane region" description="Helical" evidence="9">
    <location>
        <begin position="927"/>
        <end position="950"/>
    </location>
</feature>
<comment type="caution">
    <text evidence="9">Lacks conserved residue(s) required for the propagation of feature annotation.</text>
</comment>
<accession>A0A0D0LZ10</accession>
<evidence type="ECO:0000313" key="10">
    <source>
        <dbReference type="EMBL" id="KIQ34608.1"/>
    </source>
</evidence>
<dbReference type="RefSeq" id="WP_042578145.1">
    <property type="nucleotide sequence ID" value="NZ_JXQQ01000014.1"/>
</dbReference>
<evidence type="ECO:0000256" key="4">
    <source>
        <dbReference type="ARBA" id="ARBA00022475"/>
    </source>
</evidence>
<evidence type="ECO:0000256" key="1">
    <source>
        <dbReference type="ARBA" id="ARBA00004429"/>
    </source>
</evidence>
<feature type="transmembrane region" description="Helical" evidence="9">
    <location>
        <begin position="470"/>
        <end position="497"/>
    </location>
</feature>
<dbReference type="InterPro" id="IPR004764">
    <property type="entry name" value="MdtF-like"/>
</dbReference>
<dbReference type="PANTHER" id="PTHR32063:SF13">
    <property type="entry name" value="MULTIDRUG EFFLUX PUMP SUBUNIT ACRB-RELATED"/>
    <property type="match status" value="1"/>
</dbReference>
<dbReference type="SUPFAM" id="SSF82714">
    <property type="entry name" value="Multidrug efflux transporter AcrB TolC docking domain, DN and DC subdomains"/>
    <property type="match status" value="2"/>
</dbReference>
<dbReference type="FunFam" id="3.30.2090.10:FF:000001">
    <property type="entry name" value="Efflux pump membrane transporter"/>
    <property type="match status" value="1"/>
</dbReference>
<name>A0A0D0LZ10_VARPD</name>
<dbReference type="EMBL" id="JXQQ01000014">
    <property type="protein sequence ID" value="KIQ34608.1"/>
    <property type="molecule type" value="Genomic_DNA"/>
</dbReference>
<protein>
    <recommendedName>
        <fullName evidence="9">Efflux pump membrane transporter</fullName>
    </recommendedName>
</protein>
<dbReference type="GO" id="GO:0042910">
    <property type="term" value="F:xenobiotic transmembrane transporter activity"/>
    <property type="evidence" value="ECO:0007669"/>
    <property type="project" value="TreeGrafter"/>
</dbReference>
<evidence type="ECO:0000256" key="6">
    <source>
        <dbReference type="ARBA" id="ARBA00022692"/>
    </source>
</evidence>
<evidence type="ECO:0000256" key="9">
    <source>
        <dbReference type="RuleBase" id="RU364070"/>
    </source>
</evidence>
<dbReference type="GO" id="GO:0009636">
    <property type="term" value="P:response to toxic substance"/>
    <property type="evidence" value="ECO:0007669"/>
    <property type="project" value="UniProtKB-ARBA"/>
</dbReference>
<feature type="transmembrane region" description="Helical" evidence="9">
    <location>
        <begin position="971"/>
        <end position="992"/>
    </location>
</feature>
<keyword evidence="3 9" id="KW-0813">Transport</keyword>
<dbReference type="NCBIfam" id="NF000282">
    <property type="entry name" value="RND_permease_1"/>
    <property type="match status" value="1"/>
</dbReference>
<proteinExistence type="inferred from homology"/>
<feature type="transmembrane region" description="Helical" evidence="9">
    <location>
        <begin position="366"/>
        <end position="390"/>
    </location>
</feature>
<keyword evidence="6 9" id="KW-0812">Transmembrane</keyword>
<dbReference type="PRINTS" id="PR00702">
    <property type="entry name" value="ACRIFLAVINRP"/>
</dbReference>
<dbReference type="SUPFAM" id="SSF82866">
    <property type="entry name" value="Multidrug efflux transporter AcrB transmembrane domain"/>
    <property type="match status" value="2"/>
</dbReference>
<dbReference type="NCBIfam" id="TIGR00915">
    <property type="entry name" value="2A0602"/>
    <property type="match status" value="1"/>
</dbReference>
<keyword evidence="8 9" id="KW-0472">Membrane</keyword>
<feature type="transmembrane region" description="Helical" evidence="9">
    <location>
        <begin position="877"/>
        <end position="894"/>
    </location>
</feature>
<sequence>MAQFFIDRPIFAWVLSIVVMLAGLMAIRTLPLEQYPDIAPPRVSINATYTGASAKTVEDSVTQVIEQQMKGLDNLLYMQSTSNSSGVARLSLTFNAGTNIDVAQMQVQNKLQQAMSRLPQQVQSRGVTVTKGGNDFLLIVSMYSGDGSASAVDVGDYISSNLVDVISRIDGVGEVQTLGTGYAMRLWLDPDKLRKYALMPSDVGSAITAQNAQVSAGQLGALPAGAQQQLNATITARSKLQTVEQFENVVLRATPDGAVVRLRDVARVELGAENLTVRSQLGGRPGAGLGVVLADGANAVQVAEAVKAKVAELQPLFPNQLQTFVSYDTTPFVSASIDEVVKALAEAMLLVVLVMYIFLQNFRATLIPAIAVPVVLLGTFGVLSIAGYSINTLTMFGMVLAIGLLVDDAIVVVENVERVMHEEGLSPKEATRKSMAEITPALVGIALVLSAVFIPMAFFGGSTGVIYRQFSITIVSAMALSVFVALTLTPALCATLLKPVAKGQHAVPRKGVLGAVDRFFAGFNRNFDKGADRYQGVVGGIVRRGKRSIVVYLLIAAAMAVLFMRLPTSFLPDEDQAFLQVQVTLPPGASDARLQPVVTQMQDYFTKQPEVVSVNVITGQNGDQSSARAFVKLKDWAEREGDGQSAAALARRANKDLSTIRDARVFVLLPPAVRGLGANAGFNFHLKDINGLGHDALVKARDQVIELLSKRSDVVVNVRSNNLDDTPQFAVDIDDARAGAASLATADIDSTLSSAMGGTYINDFLDNGRVKRVYMQGDTAFRMLPADIDRWSVRNSLGQMVSFPAFSSSRWTYGSPQLQRYNGSPSYEFVGDAAPGVSSGDAMAAVDEVMKQMPPGIGYEWTGASFQERLSGAQAPVLYAISILFVFLCLAALYESWSVPFSVILVVPLGIVGALLFTSFRGLSNDVYFQVGLLTTVGLSSKNAILIVEFAKQLQEQGKGVIEATLEAVRLRLRPILMTSLAFGFGVLPLAIGTGAGAGGRQSIGTAVLGGMVVGTALGIFFVPLFFALIRGWLEGRRKPAKAEVPGALPAPAAEQGGQ</sequence>
<dbReference type="AlphaFoldDB" id="A0A0D0LZ10"/>
<comment type="similarity">
    <text evidence="2 9">Belongs to the resistance-nodulation-cell division (RND) (TC 2.A.6) family.</text>
</comment>
<dbReference type="SUPFAM" id="SSF82693">
    <property type="entry name" value="Multidrug efflux transporter AcrB pore domain, PN1, PN2, PC1 and PC2 subdomains"/>
    <property type="match status" value="3"/>
</dbReference>
<organism evidence="10 11">
    <name type="scientific">Variovorax paradoxus</name>
    <dbReference type="NCBI Taxonomy" id="34073"/>
    <lineage>
        <taxon>Bacteria</taxon>
        <taxon>Pseudomonadati</taxon>
        <taxon>Pseudomonadota</taxon>
        <taxon>Betaproteobacteria</taxon>
        <taxon>Burkholderiales</taxon>
        <taxon>Comamonadaceae</taxon>
        <taxon>Variovorax</taxon>
    </lineage>
</organism>
<evidence type="ECO:0000256" key="8">
    <source>
        <dbReference type="ARBA" id="ARBA00023136"/>
    </source>
</evidence>
<dbReference type="FunFam" id="3.30.70.1430:FF:000001">
    <property type="entry name" value="Efflux pump membrane transporter"/>
    <property type="match status" value="1"/>
</dbReference>
<keyword evidence="4" id="KW-1003">Cell membrane</keyword>
<keyword evidence="7 9" id="KW-1133">Transmembrane helix</keyword>
<evidence type="ECO:0000256" key="3">
    <source>
        <dbReference type="ARBA" id="ARBA00022448"/>
    </source>
</evidence>
<dbReference type="InterPro" id="IPR001036">
    <property type="entry name" value="Acrflvin-R"/>
</dbReference>
<feature type="transmembrane region" description="Helical" evidence="9">
    <location>
        <begin position="438"/>
        <end position="458"/>
    </location>
</feature>
<reference evidence="10 11" key="1">
    <citation type="submission" date="2014-12" db="EMBL/GenBank/DDBJ databases">
        <title>16Stimator: statistical estimation of ribosomal gene copy numbers from draft genome assemblies.</title>
        <authorList>
            <person name="Perisin M.A."/>
            <person name="Vetter M."/>
            <person name="Gilbert J.A."/>
            <person name="Bergelson J."/>
        </authorList>
    </citation>
    <scope>NUCLEOTIDE SEQUENCE [LARGE SCALE GENOMIC DNA]</scope>
    <source>
        <strain evidence="10 11">MEDvA23</strain>
    </source>
</reference>
<dbReference type="Gene3D" id="3.30.2090.10">
    <property type="entry name" value="Multidrug efflux transporter AcrB TolC docking domain, DN and DC subdomains"/>
    <property type="match status" value="2"/>
</dbReference>
<evidence type="ECO:0000256" key="5">
    <source>
        <dbReference type="ARBA" id="ARBA00022519"/>
    </source>
</evidence>
<feature type="transmembrane region" description="Helical" evidence="9">
    <location>
        <begin position="1004"/>
        <end position="1030"/>
    </location>
</feature>
<dbReference type="Proteomes" id="UP000032067">
    <property type="component" value="Unassembled WGS sequence"/>
</dbReference>
<feature type="transmembrane region" description="Helical" evidence="9">
    <location>
        <begin position="901"/>
        <end position="921"/>
    </location>
</feature>
<dbReference type="Gene3D" id="3.30.70.1320">
    <property type="entry name" value="Multidrug efflux transporter AcrB pore domain like"/>
    <property type="match status" value="1"/>
</dbReference>
<evidence type="ECO:0000313" key="11">
    <source>
        <dbReference type="Proteomes" id="UP000032067"/>
    </source>
</evidence>
<dbReference type="GO" id="GO:0005886">
    <property type="term" value="C:plasma membrane"/>
    <property type="evidence" value="ECO:0007669"/>
    <property type="project" value="UniProtKB-SubCell"/>
</dbReference>
<dbReference type="GO" id="GO:0015562">
    <property type="term" value="F:efflux transmembrane transporter activity"/>
    <property type="evidence" value="ECO:0007669"/>
    <property type="project" value="InterPro"/>
</dbReference>
<dbReference type="Pfam" id="PF00873">
    <property type="entry name" value="ACR_tran"/>
    <property type="match status" value="1"/>
</dbReference>
<feature type="transmembrane region" description="Helical" evidence="9">
    <location>
        <begin position="340"/>
        <end position="359"/>
    </location>
</feature>
<dbReference type="InterPro" id="IPR027463">
    <property type="entry name" value="AcrB_DN_DC_subdom"/>
</dbReference>
<dbReference type="PANTHER" id="PTHR32063">
    <property type="match status" value="1"/>
</dbReference>
<feature type="transmembrane region" description="Helical" evidence="9">
    <location>
        <begin position="549"/>
        <end position="566"/>
    </location>
</feature>
<dbReference type="FunFam" id="1.20.1640.10:FF:000001">
    <property type="entry name" value="Efflux pump membrane transporter"/>
    <property type="match status" value="1"/>
</dbReference>
<dbReference type="Gene3D" id="3.30.70.1430">
    <property type="entry name" value="Multidrug efflux transporter AcrB pore domain"/>
    <property type="match status" value="2"/>
</dbReference>
<gene>
    <name evidence="10" type="ORF">RT97_07455</name>
</gene>
<dbReference type="OrthoDB" id="9176627at2"/>
<evidence type="ECO:0000256" key="7">
    <source>
        <dbReference type="ARBA" id="ARBA00022989"/>
    </source>
</evidence>
<keyword evidence="5 9" id="KW-0997">Cell inner membrane</keyword>
<dbReference type="Gene3D" id="3.30.70.1440">
    <property type="entry name" value="Multidrug efflux transporter AcrB pore domain"/>
    <property type="match status" value="1"/>
</dbReference>